<evidence type="ECO:0000256" key="2">
    <source>
        <dbReference type="ARBA" id="ARBA00005236"/>
    </source>
</evidence>
<protein>
    <submittedName>
        <fullName evidence="10">FtsX-like permease family protein</fullName>
    </submittedName>
</protein>
<evidence type="ECO:0000256" key="3">
    <source>
        <dbReference type="ARBA" id="ARBA00022475"/>
    </source>
</evidence>
<gene>
    <name evidence="10" type="ORF">ACFQZS_19240</name>
</gene>
<dbReference type="Proteomes" id="UP001596958">
    <property type="component" value="Unassembled WGS sequence"/>
</dbReference>
<keyword evidence="11" id="KW-1185">Reference proteome</keyword>
<feature type="transmembrane region" description="Helical" evidence="7">
    <location>
        <begin position="375"/>
        <end position="398"/>
    </location>
</feature>
<comment type="similarity">
    <text evidence="2">Belongs to the ABC-4 integral membrane protein family. LolC/E subfamily.</text>
</comment>
<proteinExistence type="inferred from homology"/>
<keyword evidence="3" id="KW-1003">Cell membrane</keyword>
<dbReference type="Pfam" id="PF02687">
    <property type="entry name" value="FtsX"/>
    <property type="match status" value="1"/>
</dbReference>
<feature type="transmembrane region" description="Helical" evidence="7">
    <location>
        <begin position="320"/>
        <end position="344"/>
    </location>
</feature>
<keyword evidence="5 7" id="KW-1133">Transmembrane helix</keyword>
<organism evidence="10 11">
    <name type="scientific">Mucilaginibacter calamicampi</name>
    <dbReference type="NCBI Taxonomy" id="1302352"/>
    <lineage>
        <taxon>Bacteria</taxon>
        <taxon>Pseudomonadati</taxon>
        <taxon>Bacteroidota</taxon>
        <taxon>Sphingobacteriia</taxon>
        <taxon>Sphingobacteriales</taxon>
        <taxon>Sphingobacteriaceae</taxon>
        <taxon>Mucilaginibacter</taxon>
    </lineage>
</organism>
<keyword evidence="6 7" id="KW-0472">Membrane</keyword>
<name>A0ABW2Z442_9SPHI</name>
<evidence type="ECO:0000256" key="1">
    <source>
        <dbReference type="ARBA" id="ARBA00004651"/>
    </source>
</evidence>
<dbReference type="RefSeq" id="WP_377102671.1">
    <property type="nucleotide sequence ID" value="NZ_JBHTHU010000022.1"/>
</dbReference>
<evidence type="ECO:0000256" key="6">
    <source>
        <dbReference type="ARBA" id="ARBA00023136"/>
    </source>
</evidence>
<evidence type="ECO:0000313" key="10">
    <source>
        <dbReference type="EMBL" id="MFD0752298.1"/>
    </source>
</evidence>
<dbReference type="InterPro" id="IPR051447">
    <property type="entry name" value="Lipoprotein-release_system"/>
</dbReference>
<comment type="caution">
    <text evidence="10">The sequence shown here is derived from an EMBL/GenBank/DDBJ whole genome shotgun (WGS) entry which is preliminary data.</text>
</comment>
<dbReference type="PANTHER" id="PTHR30489">
    <property type="entry name" value="LIPOPROTEIN-RELEASING SYSTEM TRANSMEMBRANE PROTEIN LOLE"/>
    <property type="match status" value="1"/>
</dbReference>
<accession>A0ABW2Z442</accession>
<dbReference type="Pfam" id="PF12704">
    <property type="entry name" value="MacB_PCD"/>
    <property type="match status" value="1"/>
</dbReference>
<evidence type="ECO:0000256" key="5">
    <source>
        <dbReference type="ARBA" id="ARBA00022989"/>
    </source>
</evidence>
<feature type="transmembrane region" description="Helical" evidence="7">
    <location>
        <begin position="273"/>
        <end position="299"/>
    </location>
</feature>
<comment type="subcellular location">
    <subcellularLocation>
        <location evidence="1">Cell membrane</location>
        <topology evidence="1">Multi-pass membrane protein</topology>
    </subcellularLocation>
</comment>
<dbReference type="EMBL" id="JBHTHU010000022">
    <property type="protein sequence ID" value="MFD0752298.1"/>
    <property type="molecule type" value="Genomic_DNA"/>
</dbReference>
<dbReference type="InterPro" id="IPR003838">
    <property type="entry name" value="ABC3_permease_C"/>
</dbReference>
<sequence>MNTSIYIAKRYLFAKKKTNAINIISGISMVGVFIGSATLFIILSAFNGLEDVILRLYSNFTPEIKIEARLGKTFNPETPYFNALRKDKRIYSFTEALEEKGMVKYRDKTFIANIKGMSDDFLKNSNLDSAIQDGGFILKAGNKPFAVIGTAVQTSLSVNVHDELTPMVIYSPRPTMGSSINPMDAFRQAFIYPSGVFAIQQEFDDIVVVSLDFARDLLGEPNQVSSIELTYKQGTSIDQMQDEIQEKLGEAFTVKNRKQQNVELYKTLNFERWSIFMILTFVLIVAIFNIIGTLTMLVIDKKQDIAILTSIGADKSLIKRIFFFEGMMIAMIGCVAGLAVGLVFCLLQQHFGFIKMSQNVALIDGYPIKLLARDFVLVLFTVSIISVIASAVSARLSVKGLDDIKHDL</sequence>
<feature type="domain" description="MacB-like periplasmic core" evidence="9">
    <location>
        <begin position="25"/>
        <end position="246"/>
    </location>
</feature>
<feature type="transmembrane region" description="Helical" evidence="7">
    <location>
        <begin position="21"/>
        <end position="46"/>
    </location>
</feature>
<evidence type="ECO:0000256" key="4">
    <source>
        <dbReference type="ARBA" id="ARBA00022692"/>
    </source>
</evidence>
<evidence type="ECO:0000256" key="7">
    <source>
        <dbReference type="SAM" id="Phobius"/>
    </source>
</evidence>
<evidence type="ECO:0000259" key="9">
    <source>
        <dbReference type="Pfam" id="PF12704"/>
    </source>
</evidence>
<dbReference type="InterPro" id="IPR025857">
    <property type="entry name" value="MacB_PCD"/>
</dbReference>
<dbReference type="PANTHER" id="PTHR30489:SF0">
    <property type="entry name" value="LIPOPROTEIN-RELEASING SYSTEM TRANSMEMBRANE PROTEIN LOLE"/>
    <property type="match status" value="1"/>
</dbReference>
<reference evidence="11" key="1">
    <citation type="journal article" date="2019" name="Int. J. Syst. Evol. Microbiol.">
        <title>The Global Catalogue of Microorganisms (GCM) 10K type strain sequencing project: providing services to taxonomists for standard genome sequencing and annotation.</title>
        <authorList>
            <consortium name="The Broad Institute Genomics Platform"/>
            <consortium name="The Broad Institute Genome Sequencing Center for Infectious Disease"/>
            <person name="Wu L."/>
            <person name="Ma J."/>
        </authorList>
    </citation>
    <scope>NUCLEOTIDE SEQUENCE [LARGE SCALE GENOMIC DNA]</scope>
    <source>
        <strain evidence="11">CCUG 63418</strain>
    </source>
</reference>
<evidence type="ECO:0000313" key="11">
    <source>
        <dbReference type="Proteomes" id="UP001596958"/>
    </source>
</evidence>
<evidence type="ECO:0000259" key="8">
    <source>
        <dbReference type="Pfam" id="PF02687"/>
    </source>
</evidence>
<keyword evidence="4 7" id="KW-0812">Transmembrane</keyword>
<feature type="domain" description="ABC3 transporter permease C-terminal" evidence="8">
    <location>
        <begin position="277"/>
        <end position="397"/>
    </location>
</feature>